<keyword evidence="4" id="KW-1185">Reference proteome</keyword>
<feature type="chain" id="PRO_5045520320" evidence="1">
    <location>
        <begin position="19"/>
        <end position="134"/>
    </location>
</feature>
<evidence type="ECO:0000259" key="2">
    <source>
        <dbReference type="Pfam" id="PF14478"/>
    </source>
</evidence>
<keyword evidence="1" id="KW-0732">Signal</keyword>
<protein>
    <submittedName>
        <fullName evidence="3">Maltose-binding protein MalE</fullName>
    </submittedName>
</protein>
<sequence length="134" mass="14633">MKKIFSLALLFVTSLVLVACGNGTATETSSSSSSSSSQVAKESFTLTIEVDGKQTAEETLEFTEGQTLMEVLKANHEVEEKDGFITSIDGQAQDIAAGKYWMFEINGQMADKGANDIEVQKGDKVRFYLEAYQQ</sequence>
<evidence type="ECO:0000256" key="1">
    <source>
        <dbReference type="SAM" id="SignalP"/>
    </source>
</evidence>
<feature type="signal peptide" evidence="1">
    <location>
        <begin position="1"/>
        <end position="18"/>
    </location>
</feature>
<dbReference type="PROSITE" id="PS51257">
    <property type="entry name" value="PROKAR_LIPOPROTEIN"/>
    <property type="match status" value="1"/>
</dbReference>
<feature type="domain" description="Transcobalamin-like C-terminal" evidence="2">
    <location>
        <begin position="65"/>
        <end position="130"/>
    </location>
</feature>
<comment type="caution">
    <text evidence="3">The sequence shown here is derived from an EMBL/GenBank/DDBJ whole genome shotgun (WGS) entry which is preliminary data.</text>
</comment>
<organism evidence="3 4">
    <name type="scientific">Streptococcus loxodontisalivarius</name>
    <dbReference type="NCBI Taxonomy" id="1349415"/>
    <lineage>
        <taxon>Bacteria</taxon>
        <taxon>Bacillati</taxon>
        <taxon>Bacillota</taxon>
        <taxon>Bacilli</taxon>
        <taxon>Lactobacillales</taxon>
        <taxon>Streptococcaceae</taxon>
        <taxon>Streptococcus</taxon>
    </lineage>
</organism>
<dbReference type="EMBL" id="JAFBEH010000014">
    <property type="protein sequence ID" value="MBM7642549.1"/>
    <property type="molecule type" value="Genomic_DNA"/>
</dbReference>
<dbReference type="Gene3D" id="2.170.130.30">
    <property type="match status" value="1"/>
</dbReference>
<name>A0ABS2PR79_9STRE</name>
<dbReference type="Proteomes" id="UP000697472">
    <property type="component" value="Unassembled WGS sequence"/>
</dbReference>
<proteinExistence type="predicted"/>
<gene>
    <name evidence="3" type="ORF">JOC28_000846</name>
</gene>
<reference evidence="3 4" key="1">
    <citation type="submission" date="2021-01" db="EMBL/GenBank/DDBJ databases">
        <title>Genomic Encyclopedia of Type Strains, Phase IV (KMG-IV): sequencing the most valuable type-strain genomes for metagenomic binning, comparative biology and taxonomic classification.</title>
        <authorList>
            <person name="Goeker M."/>
        </authorList>
    </citation>
    <scope>NUCLEOTIDE SEQUENCE [LARGE SCALE GENOMIC DNA]</scope>
    <source>
        <strain evidence="3 4">DSM 27382</strain>
    </source>
</reference>
<accession>A0ABS2PR79</accession>
<dbReference type="RefSeq" id="WP_205009392.1">
    <property type="nucleotide sequence ID" value="NZ_JAFBEH010000014.1"/>
</dbReference>
<evidence type="ECO:0000313" key="4">
    <source>
        <dbReference type="Proteomes" id="UP000697472"/>
    </source>
</evidence>
<evidence type="ECO:0000313" key="3">
    <source>
        <dbReference type="EMBL" id="MBM7642549.1"/>
    </source>
</evidence>
<dbReference type="InterPro" id="IPR027954">
    <property type="entry name" value="Transcobalamin-like_C"/>
</dbReference>
<dbReference type="Pfam" id="PF14478">
    <property type="entry name" value="DUF4430"/>
    <property type="match status" value="1"/>
</dbReference>